<dbReference type="PANTHER" id="PTHR31973">
    <property type="entry name" value="POLYPROTEIN, PUTATIVE-RELATED"/>
    <property type="match status" value="1"/>
</dbReference>
<accession>A0AAF0WEY1</accession>
<evidence type="ECO:0000313" key="2">
    <source>
        <dbReference type="EMBL" id="WOG88369.1"/>
    </source>
</evidence>
<feature type="region of interest" description="Disordered" evidence="1">
    <location>
        <begin position="167"/>
        <end position="207"/>
    </location>
</feature>
<protein>
    <submittedName>
        <fullName evidence="2">Uncharacterized protein</fullName>
    </submittedName>
</protein>
<reference evidence="2" key="1">
    <citation type="journal article" date="2016" name="Nat. Genet.">
        <title>A high-quality carrot genome assembly provides new insights into carotenoid accumulation and asterid genome evolution.</title>
        <authorList>
            <person name="Iorizzo M."/>
            <person name="Ellison S."/>
            <person name="Senalik D."/>
            <person name="Zeng P."/>
            <person name="Satapoomin P."/>
            <person name="Huang J."/>
            <person name="Bowman M."/>
            <person name="Iovene M."/>
            <person name="Sanseverino W."/>
            <person name="Cavagnaro P."/>
            <person name="Yildiz M."/>
            <person name="Macko-Podgorni A."/>
            <person name="Moranska E."/>
            <person name="Grzebelus E."/>
            <person name="Grzebelus D."/>
            <person name="Ashrafi H."/>
            <person name="Zheng Z."/>
            <person name="Cheng S."/>
            <person name="Spooner D."/>
            <person name="Van Deynze A."/>
            <person name="Simon P."/>
        </authorList>
    </citation>
    <scope>NUCLEOTIDE SEQUENCE</scope>
    <source>
        <tissue evidence="2">Leaf</tissue>
    </source>
</reference>
<proteinExistence type="predicted"/>
<evidence type="ECO:0000313" key="3">
    <source>
        <dbReference type="Proteomes" id="UP000077755"/>
    </source>
</evidence>
<gene>
    <name evidence="2" type="ORF">DCAR_0207604</name>
</gene>
<sequence>MPDSTVLVTTENAEEPEKKRFQRFYTCFGPIKKGFSSGCRPLIGLDGCHLKGPYGGQLLSAIGTDANDGINMWKEHKGIGVRPCLWKAARATTEYTYVKCMDEMKKVHTTLFYFHFNFCLVLPKKVRSKKTDTTPAGATRLKRQNTKVRCSYCTEYSHNLRTCPAKKDDIDDGSTADDGATADDEAKADGGTDDAQTHTPAEGSQGRVFNMQQLGGSTARPSPLGIYPLQFKTRGNATVTSLRNLELARRKREARSKLKPVWKH</sequence>
<keyword evidence="3" id="KW-1185">Reference proteome</keyword>
<reference evidence="2" key="2">
    <citation type="submission" date="2022-03" db="EMBL/GenBank/DDBJ databases">
        <title>Draft title - Genomic analysis of global carrot germplasm unveils the trajectory of domestication and the origin of high carotenoid orange carrot.</title>
        <authorList>
            <person name="Iorizzo M."/>
            <person name="Ellison S."/>
            <person name="Senalik D."/>
            <person name="Macko-Podgorni A."/>
            <person name="Grzebelus D."/>
            <person name="Bostan H."/>
            <person name="Rolling W."/>
            <person name="Curaba J."/>
            <person name="Simon P."/>
        </authorList>
    </citation>
    <scope>NUCLEOTIDE SEQUENCE</scope>
    <source>
        <tissue evidence="2">Leaf</tissue>
    </source>
</reference>
<dbReference type="EMBL" id="CP093344">
    <property type="protein sequence ID" value="WOG88369.1"/>
    <property type="molecule type" value="Genomic_DNA"/>
</dbReference>
<evidence type="ECO:0000256" key="1">
    <source>
        <dbReference type="SAM" id="MobiDB-lite"/>
    </source>
</evidence>
<dbReference type="AlphaFoldDB" id="A0AAF0WEY1"/>
<dbReference type="Proteomes" id="UP000077755">
    <property type="component" value="Chromosome 2"/>
</dbReference>
<feature type="compositionally biased region" description="Acidic residues" evidence="1">
    <location>
        <begin position="170"/>
        <end position="183"/>
    </location>
</feature>
<dbReference type="PANTHER" id="PTHR31973:SF187">
    <property type="entry name" value="MUTATOR TRANSPOSASE MUDRA PROTEIN"/>
    <property type="match status" value="1"/>
</dbReference>
<name>A0AAF0WEY1_DAUCS</name>
<organism evidence="2 3">
    <name type="scientific">Daucus carota subsp. sativus</name>
    <name type="common">Carrot</name>
    <dbReference type="NCBI Taxonomy" id="79200"/>
    <lineage>
        <taxon>Eukaryota</taxon>
        <taxon>Viridiplantae</taxon>
        <taxon>Streptophyta</taxon>
        <taxon>Embryophyta</taxon>
        <taxon>Tracheophyta</taxon>
        <taxon>Spermatophyta</taxon>
        <taxon>Magnoliopsida</taxon>
        <taxon>eudicotyledons</taxon>
        <taxon>Gunneridae</taxon>
        <taxon>Pentapetalae</taxon>
        <taxon>asterids</taxon>
        <taxon>campanulids</taxon>
        <taxon>Apiales</taxon>
        <taxon>Apiaceae</taxon>
        <taxon>Apioideae</taxon>
        <taxon>Scandiceae</taxon>
        <taxon>Daucinae</taxon>
        <taxon>Daucus</taxon>
        <taxon>Daucus sect. Daucus</taxon>
    </lineage>
</organism>